<evidence type="ECO:0000259" key="4">
    <source>
        <dbReference type="Pfam" id="PF22624"/>
    </source>
</evidence>
<proteinExistence type="predicted"/>
<feature type="domain" description="4'-phosphopantetheinyl transferase N-terminal" evidence="4">
    <location>
        <begin position="61"/>
        <end position="159"/>
    </location>
</feature>
<evidence type="ECO:0000256" key="1">
    <source>
        <dbReference type="ARBA" id="ARBA00013172"/>
    </source>
</evidence>
<dbReference type="FunFam" id="3.90.470.20:FF:000003">
    <property type="entry name" value="L-aminoadipate-semialdehyde dehydrogenase-phosphopantetheinyl transferase"/>
    <property type="match status" value="1"/>
</dbReference>
<feature type="domain" description="4'-phosphopantetheinyl transferase" evidence="3">
    <location>
        <begin position="163"/>
        <end position="272"/>
    </location>
</feature>
<dbReference type="GO" id="GO:0000287">
    <property type="term" value="F:magnesium ion binding"/>
    <property type="evidence" value="ECO:0007669"/>
    <property type="project" value="InterPro"/>
</dbReference>
<evidence type="ECO:0000256" key="2">
    <source>
        <dbReference type="ARBA" id="ARBA00022679"/>
    </source>
</evidence>
<dbReference type="InterPro" id="IPR008278">
    <property type="entry name" value="4-PPantetheinyl_Trfase_dom"/>
</dbReference>
<dbReference type="GO" id="GO:0008897">
    <property type="term" value="F:holo-[acyl-carrier-protein] synthase activity"/>
    <property type="evidence" value="ECO:0007669"/>
    <property type="project" value="UniProtKB-EC"/>
</dbReference>
<evidence type="ECO:0000313" key="5">
    <source>
        <dbReference type="EMBL" id="KAA8534556.1"/>
    </source>
</evidence>
<dbReference type="SUPFAM" id="SSF56214">
    <property type="entry name" value="4'-phosphopantetheinyl transferase"/>
    <property type="match status" value="2"/>
</dbReference>
<dbReference type="Proteomes" id="UP000325577">
    <property type="component" value="Linkage Group LG18"/>
</dbReference>
<dbReference type="EC" id="2.7.8.7" evidence="1"/>
<dbReference type="InterPro" id="IPR050559">
    <property type="entry name" value="P-Pant_transferase_sf"/>
</dbReference>
<dbReference type="PANTHER" id="PTHR12215:SF10">
    <property type="entry name" value="L-AMINOADIPATE-SEMIALDEHYDE DEHYDROGENASE-PHOSPHOPANTETHEINYL TRANSFERASE"/>
    <property type="match status" value="1"/>
</dbReference>
<gene>
    <name evidence="5" type="ORF">F0562_032073</name>
</gene>
<dbReference type="GO" id="GO:0019878">
    <property type="term" value="P:lysine biosynthetic process via aminoadipic acid"/>
    <property type="evidence" value="ECO:0007669"/>
    <property type="project" value="TreeGrafter"/>
</dbReference>
<reference evidence="5 6" key="1">
    <citation type="submission" date="2019-09" db="EMBL/GenBank/DDBJ databases">
        <title>A chromosome-level genome assembly of the Chinese tupelo Nyssa sinensis.</title>
        <authorList>
            <person name="Yang X."/>
            <person name="Kang M."/>
            <person name="Yang Y."/>
            <person name="Xiong H."/>
            <person name="Wang M."/>
            <person name="Zhang Z."/>
            <person name="Wang Z."/>
            <person name="Wu H."/>
            <person name="Ma T."/>
            <person name="Liu J."/>
            <person name="Xi Z."/>
        </authorList>
    </citation>
    <scope>NUCLEOTIDE SEQUENCE [LARGE SCALE GENOMIC DNA]</scope>
    <source>
        <strain evidence="5">J267</strain>
        <tissue evidence="5">Leaf</tissue>
    </source>
</reference>
<keyword evidence="2" id="KW-0808">Transferase</keyword>
<dbReference type="PANTHER" id="PTHR12215">
    <property type="entry name" value="PHOSPHOPANTETHEINE TRANSFERASE"/>
    <property type="match status" value="1"/>
</dbReference>
<protein>
    <recommendedName>
        <fullName evidence="1">holo-[acyl-carrier-protein] synthase</fullName>
        <ecNumber evidence="1">2.7.8.7</ecNumber>
    </recommendedName>
</protein>
<dbReference type="Gene3D" id="3.90.470.20">
    <property type="entry name" value="4'-phosphopantetheinyl transferase domain"/>
    <property type="match status" value="2"/>
</dbReference>
<dbReference type="Pfam" id="PF01648">
    <property type="entry name" value="ACPS"/>
    <property type="match status" value="1"/>
</dbReference>
<keyword evidence="6" id="KW-1185">Reference proteome</keyword>
<dbReference type="InterPro" id="IPR037143">
    <property type="entry name" value="4-PPantetheinyl_Trfase_dom_sf"/>
</dbReference>
<dbReference type="AlphaFoldDB" id="A0A5J5AXK6"/>
<accession>A0A5J5AXK6</accession>
<evidence type="ECO:0000313" key="6">
    <source>
        <dbReference type="Proteomes" id="UP000325577"/>
    </source>
</evidence>
<organism evidence="5 6">
    <name type="scientific">Nyssa sinensis</name>
    <dbReference type="NCBI Taxonomy" id="561372"/>
    <lineage>
        <taxon>Eukaryota</taxon>
        <taxon>Viridiplantae</taxon>
        <taxon>Streptophyta</taxon>
        <taxon>Embryophyta</taxon>
        <taxon>Tracheophyta</taxon>
        <taxon>Spermatophyta</taxon>
        <taxon>Magnoliopsida</taxon>
        <taxon>eudicotyledons</taxon>
        <taxon>Gunneridae</taxon>
        <taxon>Pentapetalae</taxon>
        <taxon>asterids</taxon>
        <taxon>Cornales</taxon>
        <taxon>Nyssaceae</taxon>
        <taxon>Nyssa</taxon>
    </lineage>
</organism>
<dbReference type="FunFam" id="3.90.470.20:FF:000013">
    <property type="entry name" value="L-aminoadipate-semialdehyde dehydrogenase-phosphopantetheinyl transferase"/>
    <property type="match status" value="1"/>
</dbReference>
<sequence>MYEPNGKKAALIPRLRSRRGSSAAITILKSCVRESIVFNLLHKQKMELQKAVQRWLVDISQWNPSPHDFSFVMSFLPQQEHSSITRFVKMEDRKRALVSRLLQYALVHEVLGIPFDEIIIQRTVEGKPYLECDKVNLGYPNFNFNASHHGDYVAIASEPICLVGLDIISHFIPVKETIPEFVQNFSSYFSSLEWDNIINAGTCDEMLRDFYRYWCLKEAFVKAMGTGMGYRLDNVEFHHTSWSNIFVKVDGKQLEDWRFWLFELGKRHSVSIARGHPRNATESYKKMLKQTQFDAEEYHLGLHLPNVNFVLRTVEELIPIGSRADRIPINVERKCDICEVDEKTEGHSST</sequence>
<evidence type="ECO:0000259" key="3">
    <source>
        <dbReference type="Pfam" id="PF01648"/>
    </source>
</evidence>
<name>A0A5J5AXK6_9ASTE</name>
<dbReference type="GO" id="GO:0005829">
    <property type="term" value="C:cytosol"/>
    <property type="evidence" value="ECO:0007669"/>
    <property type="project" value="TreeGrafter"/>
</dbReference>
<dbReference type="OrthoDB" id="26719at2759"/>
<dbReference type="Pfam" id="PF22624">
    <property type="entry name" value="AASDHPPT_N"/>
    <property type="match status" value="1"/>
</dbReference>
<dbReference type="InterPro" id="IPR055066">
    <property type="entry name" value="AASDHPPT_N"/>
</dbReference>
<dbReference type="EMBL" id="CM018041">
    <property type="protein sequence ID" value="KAA8534556.1"/>
    <property type="molecule type" value="Genomic_DNA"/>
</dbReference>